<keyword evidence="5" id="KW-1185">Reference proteome</keyword>
<dbReference type="InterPro" id="IPR003591">
    <property type="entry name" value="Leu-rich_rpt_typical-subtyp"/>
</dbReference>
<reference evidence="4 5" key="1">
    <citation type="journal article" date="2010" name="Science">
        <title>Genomic comparison of the ants Camponotus floridanus and Harpegnathos saltator.</title>
        <authorList>
            <person name="Bonasio R."/>
            <person name="Zhang G."/>
            <person name="Ye C."/>
            <person name="Mutti N.S."/>
            <person name="Fang X."/>
            <person name="Qin N."/>
            <person name="Donahue G."/>
            <person name="Yang P."/>
            <person name="Li Q."/>
            <person name="Li C."/>
            <person name="Zhang P."/>
            <person name="Huang Z."/>
            <person name="Berger S.L."/>
            <person name="Reinberg D."/>
            <person name="Wang J."/>
            <person name="Liebig J."/>
        </authorList>
    </citation>
    <scope>NUCLEOTIDE SEQUENCE [LARGE SCALE GENOMIC DNA]</scope>
    <source>
        <strain evidence="5">C129</strain>
    </source>
</reference>
<dbReference type="Pfam" id="PF23598">
    <property type="entry name" value="LRR_14"/>
    <property type="match status" value="1"/>
</dbReference>
<dbReference type="InterPro" id="IPR032675">
    <property type="entry name" value="LRR_dom_sf"/>
</dbReference>
<dbReference type="OMA" id="YDVKPPT"/>
<evidence type="ECO:0000259" key="3">
    <source>
        <dbReference type="Pfam" id="PF23598"/>
    </source>
</evidence>
<protein>
    <submittedName>
        <fullName evidence="4">Leucine-rich repeat-containing protein 47</fullName>
    </submittedName>
</protein>
<dbReference type="AlphaFoldDB" id="E2AND5"/>
<evidence type="ECO:0000313" key="5">
    <source>
        <dbReference type="Proteomes" id="UP000000311"/>
    </source>
</evidence>
<dbReference type="InParanoid" id="E2AND5"/>
<sequence length="540" mass="61772">MNSTFEDTPFDVAIKPAREEKHHHMVLLGRGISRALKSTGIDWNLFKLHRLNYLSITYTNLSGLPVDIGLLKDLTTLIMHSNKIRDLPPTIGNLVKLKMFDCSKNLLMLCPDELGNLAKLKVLNLSSNRLLDIPPMCKNIALTILNLKCNKLESFPDVCYEELVCLSELYVNDNKIQDIPPTISKLSALKVLDVEYNLLKDLPNELANCKKLEKLNVRWNKMDDDNLNNLCSSVNNTKKIIEYLKANPIREKKLSAPNKYKKRNINLFVSPTDPLYILRHILEIKGITDGARVIRVTEHVKNVRPYIAACIIKDIEFTKENFKKFIELQTKTFYEIGEIQRNKNKTTLMTHDMKFITPGDLIYTAKEPKELNIKPFPRNRVFTGEVLCEELQLEAKKVSEITGKTEYPERYECLKYLKEKTLFPCLLDNSQMAISFPPIINSNTTKVSPSTRTMFVEITSTVGRGACKIGLDQFLKELLISGITNPAVDAEGRHHMIVEQVKVEDNHGNLILIYPSKDDFSLVKIDENIRMEIKRQDGIP</sequence>
<gene>
    <name evidence="4" type="ORF">EAG_12970</name>
</gene>
<dbReference type="InterPro" id="IPR001611">
    <property type="entry name" value="Leu-rich_rpt"/>
</dbReference>
<dbReference type="EMBL" id="GL441177">
    <property type="protein sequence ID" value="EFN65083.1"/>
    <property type="molecule type" value="Genomic_DNA"/>
</dbReference>
<evidence type="ECO:0000256" key="1">
    <source>
        <dbReference type="ARBA" id="ARBA00022614"/>
    </source>
</evidence>
<evidence type="ECO:0000313" key="4">
    <source>
        <dbReference type="EMBL" id="EFN65083.1"/>
    </source>
</evidence>
<dbReference type="KEGG" id="cfo:105254311"/>
<evidence type="ECO:0000256" key="2">
    <source>
        <dbReference type="ARBA" id="ARBA00022737"/>
    </source>
</evidence>
<organism evidence="5">
    <name type="scientific">Camponotus floridanus</name>
    <name type="common">Florida carpenter ant</name>
    <dbReference type="NCBI Taxonomy" id="104421"/>
    <lineage>
        <taxon>Eukaryota</taxon>
        <taxon>Metazoa</taxon>
        <taxon>Ecdysozoa</taxon>
        <taxon>Arthropoda</taxon>
        <taxon>Hexapoda</taxon>
        <taxon>Insecta</taxon>
        <taxon>Pterygota</taxon>
        <taxon>Neoptera</taxon>
        <taxon>Endopterygota</taxon>
        <taxon>Hymenoptera</taxon>
        <taxon>Apocrita</taxon>
        <taxon>Aculeata</taxon>
        <taxon>Formicoidea</taxon>
        <taxon>Formicidae</taxon>
        <taxon>Formicinae</taxon>
        <taxon>Camponotus</taxon>
    </lineage>
</organism>
<dbReference type="OrthoDB" id="67933at2759"/>
<dbReference type="InterPro" id="IPR045060">
    <property type="entry name" value="Phe-tRNA-ligase_IIc_bsu"/>
</dbReference>
<dbReference type="Gene3D" id="3.80.10.10">
    <property type="entry name" value="Ribonuclease Inhibitor"/>
    <property type="match status" value="2"/>
</dbReference>
<dbReference type="SUPFAM" id="SSF52058">
    <property type="entry name" value="L domain-like"/>
    <property type="match status" value="1"/>
</dbReference>
<dbReference type="InterPro" id="IPR020825">
    <property type="entry name" value="Phe-tRNA_synthase-like_B3/B4"/>
</dbReference>
<keyword evidence="2" id="KW-0677">Repeat</keyword>
<accession>E2AND5</accession>
<dbReference type="Gene3D" id="3.50.40.10">
    <property type="entry name" value="Phenylalanyl-trna Synthetase, Chain B, domain 3"/>
    <property type="match status" value="1"/>
</dbReference>
<dbReference type="Pfam" id="PF13855">
    <property type="entry name" value="LRR_8"/>
    <property type="match status" value="1"/>
</dbReference>
<dbReference type="GO" id="GO:0006432">
    <property type="term" value="P:phenylalanyl-tRNA aminoacylation"/>
    <property type="evidence" value="ECO:0007669"/>
    <property type="project" value="InterPro"/>
</dbReference>
<name>E2AND5_CAMFO</name>
<keyword evidence="1" id="KW-0433">Leucine-rich repeat</keyword>
<dbReference type="Proteomes" id="UP000000311">
    <property type="component" value="Unassembled WGS sequence"/>
</dbReference>
<dbReference type="InterPro" id="IPR055414">
    <property type="entry name" value="LRR_R13L4/SHOC2-like"/>
</dbReference>
<dbReference type="PANTHER" id="PTHR10947">
    <property type="entry name" value="PHENYLALANYL-TRNA SYNTHETASE BETA CHAIN AND LEUCINE-RICH REPEAT-CONTAINING PROTEIN 47"/>
    <property type="match status" value="1"/>
</dbReference>
<dbReference type="GO" id="GO:0004826">
    <property type="term" value="F:phenylalanine-tRNA ligase activity"/>
    <property type="evidence" value="ECO:0007669"/>
    <property type="project" value="InterPro"/>
</dbReference>
<feature type="domain" description="Disease resistance R13L4/SHOC-2-like LRR" evidence="3">
    <location>
        <begin position="44"/>
        <end position="126"/>
    </location>
</feature>
<proteinExistence type="predicted"/>
<dbReference type="SMART" id="SM00369">
    <property type="entry name" value="LRR_TYP"/>
    <property type="match status" value="4"/>
</dbReference>
<dbReference type="PROSITE" id="PS51450">
    <property type="entry name" value="LRR"/>
    <property type="match status" value="1"/>
</dbReference>
<dbReference type="STRING" id="104421.E2AND5"/>
<dbReference type="PANTHER" id="PTHR10947:SF3">
    <property type="entry name" value="LEUCINE-RICH REPEAT-CONTAINING PROTEIN 47"/>
    <property type="match status" value="1"/>
</dbReference>